<proteinExistence type="predicted"/>
<name>Q1MZY1_9GAMM</name>
<dbReference type="Pfam" id="PF22098">
    <property type="entry name" value="DUF6942"/>
    <property type="match status" value="1"/>
</dbReference>
<accession>Q1MZY1</accession>
<dbReference type="RefSeq" id="WP_007019193.1">
    <property type="nucleotide sequence ID" value="NZ_CH724121.1"/>
</dbReference>
<keyword evidence="2" id="KW-1185">Reference proteome</keyword>
<evidence type="ECO:0000313" key="2">
    <source>
        <dbReference type="Proteomes" id="UP000004263"/>
    </source>
</evidence>
<sequence>MSISNSYPWQGLGDHILHYEDAQPLPITVYTANRPPIQPFEHPNGVVPLADADISYIAQMTGNHWRKIFNVYAKLMHSAFPFYDKWQTYREHCLLQARSGTRLLFGCHDMSNQFQWDAGLHLIMGKQHAEDCGLQYENSHDFTPLSTRIFQHRQRPLWVCPYFDYRQLNNEQIEILAHAMRQYCQRMGYLKKGNIL</sequence>
<dbReference type="HOGENOM" id="CLU_108934_0_0_6"/>
<dbReference type="AlphaFoldDB" id="Q1MZY1"/>
<dbReference type="OrthoDB" id="6077837at2"/>
<organism evidence="1 2">
    <name type="scientific">Bermanella marisrubri</name>
    <dbReference type="NCBI Taxonomy" id="207949"/>
    <lineage>
        <taxon>Bacteria</taxon>
        <taxon>Pseudomonadati</taxon>
        <taxon>Pseudomonadota</taxon>
        <taxon>Gammaproteobacteria</taxon>
        <taxon>Oceanospirillales</taxon>
        <taxon>Oceanospirillaceae</taxon>
        <taxon>Bermanella</taxon>
    </lineage>
</organism>
<dbReference type="Proteomes" id="UP000004263">
    <property type="component" value="Unassembled WGS sequence"/>
</dbReference>
<dbReference type="InterPro" id="IPR054222">
    <property type="entry name" value="DUF6942"/>
</dbReference>
<reference evidence="1 2" key="1">
    <citation type="submission" date="2006-03" db="EMBL/GenBank/DDBJ databases">
        <authorList>
            <person name="Pinhassi J."/>
            <person name="Pedros-Alio C."/>
            <person name="Ferriera S."/>
            <person name="Johnson J."/>
            <person name="Kravitz S."/>
            <person name="Halpern A."/>
            <person name="Remington K."/>
            <person name="Beeson K."/>
            <person name="Tran B."/>
            <person name="Rogers Y.-H."/>
            <person name="Friedman R."/>
            <person name="Venter J.C."/>
        </authorList>
    </citation>
    <scope>NUCLEOTIDE SEQUENCE [LARGE SCALE GENOMIC DNA]</scope>
    <source>
        <strain evidence="1 2">RED65</strain>
    </source>
</reference>
<dbReference type="EMBL" id="AAQH01000016">
    <property type="protein sequence ID" value="EAT11582.1"/>
    <property type="molecule type" value="Genomic_DNA"/>
</dbReference>
<comment type="caution">
    <text evidence="1">The sequence shown here is derived from an EMBL/GenBank/DDBJ whole genome shotgun (WGS) entry which is preliminary data.</text>
</comment>
<dbReference type="STRING" id="207949.RED65_02889"/>
<evidence type="ECO:0000313" key="1">
    <source>
        <dbReference type="EMBL" id="EAT11582.1"/>
    </source>
</evidence>
<protein>
    <submittedName>
        <fullName evidence="1">Putative orphan protein</fullName>
    </submittedName>
</protein>
<gene>
    <name evidence="1" type="ORF">RED65_02889</name>
</gene>